<dbReference type="InterPro" id="IPR036397">
    <property type="entry name" value="RNaseH_sf"/>
</dbReference>
<dbReference type="Proteomes" id="UP001219518">
    <property type="component" value="Unassembled WGS sequence"/>
</dbReference>
<proteinExistence type="predicted"/>
<organism evidence="3 4">
    <name type="scientific">Frankliniella fusca</name>
    <dbReference type="NCBI Taxonomy" id="407009"/>
    <lineage>
        <taxon>Eukaryota</taxon>
        <taxon>Metazoa</taxon>
        <taxon>Ecdysozoa</taxon>
        <taxon>Arthropoda</taxon>
        <taxon>Hexapoda</taxon>
        <taxon>Insecta</taxon>
        <taxon>Pterygota</taxon>
        <taxon>Neoptera</taxon>
        <taxon>Paraneoptera</taxon>
        <taxon>Thysanoptera</taxon>
        <taxon>Terebrantia</taxon>
        <taxon>Thripoidea</taxon>
        <taxon>Thripidae</taxon>
        <taxon>Frankliniella</taxon>
    </lineage>
</organism>
<name>A0AAE1LPJ9_9NEOP</name>
<evidence type="ECO:0000313" key="3">
    <source>
        <dbReference type="EMBL" id="KAK3926224.1"/>
    </source>
</evidence>
<dbReference type="Pfam" id="PF00665">
    <property type="entry name" value="rve"/>
    <property type="match status" value="1"/>
</dbReference>
<dbReference type="PROSITE" id="PS50994">
    <property type="entry name" value="INTEGRASE"/>
    <property type="match status" value="1"/>
</dbReference>
<evidence type="ECO:0000256" key="1">
    <source>
        <dbReference type="SAM" id="MobiDB-lite"/>
    </source>
</evidence>
<evidence type="ECO:0000313" key="4">
    <source>
        <dbReference type="Proteomes" id="UP001219518"/>
    </source>
</evidence>
<dbReference type="InterPro" id="IPR001584">
    <property type="entry name" value="Integrase_cat-core"/>
</dbReference>
<dbReference type="GO" id="GO:0003676">
    <property type="term" value="F:nucleic acid binding"/>
    <property type="evidence" value="ECO:0007669"/>
    <property type="project" value="InterPro"/>
</dbReference>
<reference evidence="3" key="2">
    <citation type="journal article" date="2023" name="BMC Genomics">
        <title>Pest status, molecular evolution, and epigenetic factors derived from the genome assembly of Frankliniella fusca, a thysanopteran phytovirus vector.</title>
        <authorList>
            <person name="Catto M.A."/>
            <person name="Labadie P.E."/>
            <person name="Jacobson A.L."/>
            <person name="Kennedy G.G."/>
            <person name="Srinivasan R."/>
            <person name="Hunt B.G."/>
        </authorList>
    </citation>
    <scope>NUCLEOTIDE SEQUENCE</scope>
    <source>
        <strain evidence="3">PL_HMW_Pooled</strain>
    </source>
</reference>
<dbReference type="EMBL" id="JAHWGI010001243">
    <property type="protein sequence ID" value="KAK3926224.1"/>
    <property type="molecule type" value="Genomic_DNA"/>
</dbReference>
<dbReference type="AlphaFoldDB" id="A0AAE1LPJ9"/>
<dbReference type="PANTHER" id="PTHR37984">
    <property type="entry name" value="PROTEIN CBG26694"/>
    <property type="match status" value="1"/>
</dbReference>
<dbReference type="InterPro" id="IPR012337">
    <property type="entry name" value="RNaseH-like_sf"/>
</dbReference>
<dbReference type="Gene3D" id="3.30.420.10">
    <property type="entry name" value="Ribonuclease H-like superfamily/Ribonuclease H"/>
    <property type="match status" value="1"/>
</dbReference>
<dbReference type="PANTHER" id="PTHR37984:SF5">
    <property type="entry name" value="PROTEIN NYNRIN-LIKE"/>
    <property type="match status" value="1"/>
</dbReference>
<dbReference type="GO" id="GO:0015074">
    <property type="term" value="P:DNA integration"/>
    <property type="evidence" value="ECO:0007669"/>
    <property type="project" value="InterPro"/>
</dbReference>
<dbReference type="SUPFAM" id="SSF53098">
    <property type="entry name" value="Ribonuclease H-like"/>
    <property type="match status" value="1"/>
</dbReference>
<feature type="region of interest" description="Disordered" evidence="1">
    <location>
        <begin position="30"/>
        <end position="125"/>
    </location>
</feature>
<reference evidence="3" key="1">
    <citation type="submission" date="2021-07" db="EMBL/GenBank/DDBJ databases">
        <authorList>
            <person name="Catto M.A."/>
            <person name="Jacobson A."/>
            <person name="Kennedy G."/>
            <person name="Labadie P."/>
            <person name="Hunt B.G."/>
            <person name="Srinivasan R."/>
        </authorList>
    </citation>
    <scope>NUCLEOTIDE SEQUENCE</scope>
    <source>
        <strain evidence="3">PL_HMW_Pooled</strain>
        <tissue evidence="3">Head</tissue>
    </source>
</reference>
<comment type="caution">
    <text evidence="3">The sequence shown here is derived from an EMBL/GenBank/DDBJ whole genome shotgun (WGS) entry which is preliminary data.</text>
</comment>
<keyword evidence="4" id="KW-1185">Reference proteome</keyword>
<gene>
    <name evidence="3" type="ORF">KUF71_014473</name>
</gene>
<protein>
    <recommendedName>
        <fullName evidence="2">Integrase catalytic domain-containing protein</fullName>
    </recommendedName>
</protein>
<sequence length="554" mass="62600">MKILAPEVTYNQARELAIQDDAIRQHMRKLAQQQTQANAVSVKKGHQVQQKTQYSRGSPSGRRPDSRGTFQSRGTARGSPRGHWVPRGTPSPRGAPVSRGTPSPRGSPATRGGRAGQHPSTQSNGECYRCGRQHNPDTCPSKQWQCYKCNRICGGKSLKKPLYGLTMEDQEAQHVQRVLIVSTIGVLEKFDPNVETFEQWFNHFEEYCNLNHVESEPMNALNQYMPETNRRRSLFLTHLKKFDDPGLVETNRINFKHRVQQQNESVFDFINALQSLAQRCGWDNSPNMSNDIEVFVNNCNSCAIVNFKETNLFTPWPSAKFPFERVHVDFFELQSVKYFLYCDSYSKWLDIVRMLSTKARDVITVLLSIFAMVGLPQKLVADNGPPFDSEEFVTFLTFKDIVLLHSPPYHPQSNGFAGKSVSTAKKALKKMILDVIPVSGELSQNREMLLDQYVSSFLLTYRNTPTTTTCKTPNQMIMSYQPRTKLSILNPSNSVPVKSIPFKDGDKVVVKLKKKSPSFEAVIVKYLGGTRYLVSASGVIREAHFNQLSHAGPL</sequence>
<feature type="domain" description="Integrase catalytic" evidence="2">
    <location>
        <begin position="318"/>
        <end position="481"/>
    </location>
</feature>
<evidence type="ECO:0000259" key="2">
    <source>
        <dbReference type="PROSITE" id="PS50994"/>
    </source>
</evidence>
<dbReference type="InterPro" id="IPR050951">
    <property type="entry name" value="Retrovirus_Pol_polyprotein"/>
</dbReference>
<accession>A0AAE1LPJ9</accession>